<feature type="compositionally biased region" description="Polar residues" evidence="2">
    <location>
        <begin position="203"/>
        <end position="216"/>
    </location>
</feature>
<gene>
    <name evidence="4" type="ORF">U9M48_024858</name>
</gene>
<dbReference type="AlphaFoldDB" id="A0AAQ3WXL6"/>
<organism evidence="4 5">
    <name type="scientific">Paspalum notatum var. saurae</name>
    <dbReference type="NCBI Taxonomy" id="547442"/>
    <lineage>
        <taxon>Eukaryota</taxon>
        <taxon>Viridiplantae</taxon>
        <taxon>Streptophyta</taxon>
        <taxon>Embryophyta</taxon>
        <taxon>Tracheophyta</taxon>
        <taxon>Spermatophyta</taxon>
        <taxon>Magnoliopsida</taxon>
        <taxon>Liliopsida</taxon>
        <taxon>Poales</taxon>
        <taxon>Poaceae</taxon>
        <taxon>PACMAD clade</taxon>
        <taxon>Panicoideae</taxon>
        <taxon>Andropogonodae</taxon>
        <taxon>Paspaleae</taxon>
        <taxon>Paspalinae</taxon>
        <taxon>Paspalum</taxon>
    </lineage>
</organism>
<name>A0AAQ3WXL6_PASNO</name>
<dbReference type="InterPro" id="IPR017930">
    <property type="entry name" value="Myb_dom"/>
</dbReference>
<feature type="region of interest" description="Disordered" evidence="2">
    <location>
        <begin position="1"/>
        <end position="47"/>
    </location>
</feature>
<accession>A0AAQ3WXL6</accession>
<sequence length="288" mass="31296">MRCHDKGTSPPVDRDFRWKPHARRPEAPGWLGNAAPSTSTPPQPHLDPLPVPSYSICKYRIRLLPSLGAQLLSAELSRAACRVGLPLERSATAASQMRRSSDGVPMQRTGKAIKNHWNGHLRRKTNSDLVRGLSEQFPPMPDDPFIIKNKGSSIIKSAQGSPINLQVSVDWPIKSEPEQGLTENGRNASPLKEKGSMHESFPMSLQNEEPTNSLGAPSNGVKIGFSPAHDHVSIHGRSGDICSSADLESQELHLANIADLLDMSYCESLMIVPPGSPNDDNSMEGTGH</sequence>
<keyword evidence="1" id="KW-0238">DNA-binding</keyword>
<protein>
    <recommendedName>
        <fullName evidence="3">HTH myb-type domain-containing protein</fullName>
    </recommendedName>
</protein>
<proteinExistence type="predicted"/>
<keyword evidence="5" id="KW-1185">Reference proteome</keyword>
<dbReference type="EMBL" id="CP144749">
    <property type="protein sequence ID" value="WVZ76946.1"/>
    <property type="molecule type" value="Genomic_DNA"/>
</dbReference>
<reference evidence="4 5" key="1">
    <citation type="submission" date="2024-02" db="EMBL/GenBank/DDBJ databases">
        <title>High-quality chromosome-scale genome assembly of Pensacola bahiagrass (Paspalum notatum Flugge var. saurae).</title>
        <authorList>
            <person name="Vega J.M."/>
            <person name="Podio M."/>
            <person name="Orjuela J."/>
            <person name="Siena L.A."/>
            <person name="Pessino S.C."/>
            <person name="Combes M.C."/>
            <person name="Mariac C."/>
            <person name="Albertini E."/>
            <person name="Pupilli F."/>
            <person name="Ortiz J.P.A."/>
            <person name="Leblanc O."/>
        </authorList>
    </citation>
    <scope>NUCLEOTIDE SEQUENCE [LARGE SCALE GENOMIC DNA]</scope>
    <source>
        <strain evidence="4">R1</strain>
        <tissue evidence="4">Leaf</tissue>
    </source>
</reference>
<evidence type="ECO:0000256" key="1">
    <source>
        <dbReference type="ARBA" id="ARBA00023125"/>
    </source>
</evidence>
<dbReference type="GO" id="GO:0003677">
    <property type="term" value="F:DNA binding"/>
    <property type="evidence" value="ECO:0007669"/>
    <property type="project" value="UniProtKB-KW"/>
</dbReference>
<evidence type="ECO:0000313" key="5">
    <source>
        <dbReference type="Proteomes" id="UP001341281"/>
    </source>
</evidence>
<evidence type="ECO:0000259" key="3">
    <source>
        <dbReference type="PROSITE" id="PS51294"/>
    </source>
</evidence>
<dbReference type="PROSITE" id="PS51294">
    <property type="entry name" value="HTH_MYB"/>
    <property type="match status" value="1"/>
</dbReference>
<dbReference type="Proteomes" id="UP001341281">
    <property type="component" value="Chromosome 05"/>
</dbReference>
<feature type="domain" description="HTH myb-type" evidence="3">
    <location>
        <begin position="108"/>
        <end position="125"/>
    </location>
</feature>
<feature type="region of interest" description="Disordered" evidence="2">
    <location>
        <begin position="176"/>
        <end position="219"/>
    </location>
</feature>
<evidence type="ECO:0000313" key="4">
    <source>
        <dbReference type="EMBL" id="WVZ76946.1"/>
    </source>
</evidence>
<feature type="compositionally biased region" description="Basic and acidic residues" evidence="2">
    <location>
        <begin position="1"/>
        <end position="26"/>
    </location>
</feature>
<evidence type="ECO:0000256" key="2">
    <source>
        <dbReference type="SAM" id="MobiDB-lite"/>
    </source>
</evidence>